<keyword evidence="2" id="KW-1185">Reference proteome</keyword>
<evidence type="ECO:0000313" key="1">
    <source>
        <dbReference type="EMBL" id="KAJ1730335.1"/>
    </source>
</evidence>
<gene>
    <name evidence="1" type="ORF">LPJ61_003069</name>
</gene>
<comment type="caution">
    <text evidence="1">The sequence shown here is derived from an EMBL/GenBank/DDBJ whole genome shotgun (WGS) entry which is preliminary data.</text>
</comment>
<name>A0A9W7YB97_9FUNG</name>
<dbReference type="Proteomes" id="UP001143981">
    <property type="component" value="Unassembled WGS sequence"/>
</dbReference>
<accession>A0A9W7YB97</accession>
<organism evidence="1 2">
    <name type="scientific">Coemansia biformis</name>
    <dbReference type="NCBI Taxonomy" id="1286918"/>
    <lineage>
        <taxon>Eukaryota</taxon>
        <taxon>Fungi</taxon>
        <taxon>Fungi incertae sedis</taxon>
        <taxon>Zoopagomycota</taxon>
        <taxon>Kickxellomycotina</taxon>
        <taxon>Kickxellomycetes</taxon>
        <taxon>Kickxellales</taxon>
        <taxon>Kickxellaceae</taxon>
        <taxon>Coemansia</taxon>
    </lineage>
</organism>
<sequence length="537" mass="58510">MHINDLPDEVLSLVIGLVEQPAQPTRGLWEKAHPVLSICRRWRCIALPIVYRELFVWCEESADADCAPSARPVLTTNAGLVADLGVSCMARSLCMTVFYSAGPVSCVERALDLLRSAGTGHAWSSVRKLDLFIHPVSDDALADSHEVASLACAFAALLPGVVDIHLDDHVSDSFTVAMYRSLVDVYARQLRCLKTSYIWDSGTQPLARLAHLEVRFDMIRCRAMPGVSLDGLVSLHLAGAASHRVWHLLAGSNVREAAFDCLERLHVSYIQDQLPLPVDTACSSTPALRLAFPRLRDLEVHNAGDHCPVTTSATLPPAMDTVTLSCTAAALRRFAAGNPPRTKAVRLAVDCEDGTDCAGLFILASRLLQRSQQVLDAGLRIDTDRFVSECRHLDWPQFTRITVVQSATRSGVVAIIHRLPQLAELIVCGLDCGLADAAATQSSPVALPSRQSLRVLALYFCHSNYTTDAALAFLASCVQSLAGLELVRVYQLHSDHIVSLIQSHARAYPHIANVQFDCADMQIKGQARSLVRMVDSS</sequence>
<dbReference type="AlphaFoldDB" id="A0A9W7YB97"/>
<reference evidence="1" key="1">
    <citation type="submission" date="2022-07" db="EMBL/GenBank/DDBJ databases">
        <title>Phylogenomic reconstructions and comparative analyses of Kickxellomycotina fungi.</title>
        <authorList>
            <person name="Reynolds N.K."/>
            <person name="Stajich J.E."/>
            <person name="Barry K."/>
            <person name="Grigoriev I.V."/>
            <person name="Crous P."/>
            <person name="Smith M.E."/>
        </authorList>
    </citation>
    <scope>NUCLEOTIDE SEQUENCE</scope>
    <source>
        <strain evidence="1">BCRC 34381</strain>
    </source>
</reference>
<evidence type="ECO:0000313" key="2">
    <source>
        <dbReference type="Proteomes" id="UP001143981"/>
    </source>
</evidence>
<dbReference type="InterPro" id="IPR032675">
    <property type="entry name" value="LRR_dom_sf"/>
</dbReference>
<protein>
    <recommendedName>
        <fullName evidence="3">F-box domain-containing protein</fullName>
    </recommendedName>
</protein>
<evidence type="ECO:0008006" key="3">
    <source>
        <dbReference type="Google" id="ProtNLM"/>
    </source>
</evidence>
<dbReference type="OrthoDB" id="5600363at2759"/>
<dbReference type="EMBL" id="JANBOI010000469">
    <property type="protein sequence ID" value="KAJ1730335.1"/>
    <property type="molecule type" value="Genomic_DNA"/>
</dbReference>
<dbReference type="Gene3D" id="3.80.10.10">
    <property type="entry name" value="Ribonuclease Inhibitor"/>
    <property type="match status" value="1"/>
</dbReference>
<proteinExistence type="predicted"/>